<accession>A0A239XMN1</accession>
<sequence>METTSLIIGLVFGAVLGALILYFALKSSSVPRKDYDEINQNFIRSSSDLENYKQKISTLESSVLQEKETNVRQTEVLNQLQNDMARINALNESQNQQISRQNEINNRQTVELKELQIEKQNLIALKSELSAQNENLQKLLDSQKEEIEKMQEVAKVEFQNLANKILEEKTEKFTEQNQQNLKTILEPFQEKIVELKNKVNETYDKESKERFSLGQKVRELAELNQQISEDAKKLTRALKGESKTQGNWGEMILESILEKSGLVKGREYFLEHQLKDEDNKVLFSEFSGKKMRPDAVVKYPDERNVIIDSKVSLTAFTELVDETDSEVYQMKLNQHLNSVKNHITQLSQKAYDDYGKSLDFVMMFIPSEPAYIAAMQADQNLWNFAYERRILLLNPSNLITSLKLIADLWKREYQNRNSMEIAERGAKLYDKFVSFVENLEKVGKNIDQAKNSYSEAYKQLYDGRDNLITQTQKMKSLGIKNKKELPASLIENSKIEIDFTEEK</sequence>
<dbReference type="PANTHER" id="PTHR30563:SF0">
    <property type="entry name" value="DNA RECOMBINATION PROTEIN RMUC"/>
    <property type="match status" value="1"/>
</dbReference>
<dbReference type="InterPro" id="IPR003798">
    <property type="entry name" value="DNA_recombination_RmuC"/>
</dbReference>
<dbReference type="RefSeq" id="WP_095072680.1">
    <property type="nucleotide sequence ID" value="NZ_LT906465.1"/>
</dbReference>
<keyword evidence="8" id="KW-1185">Reference proteome</keyword>
<name>A0A239XMN1_9FLAO</name>
<dbReference type="AlphaFoldDB" id="A0A239XMN1"/>
<evidence type="ECO:0000313" key="8">
    <source>
        <dbReference type="Proteomes" id="UP000215196"/>
    </source>
</evidence>
<keyword evidence="6" id="KW-0812">Transmembrane</keyword>
<dbReference type="GO" id="GO:0006310">
    <property type="term" value="P:DNA recombination"/>
    <property type="evidence" value="ECO:0007669"/>
    <property type="project" value="UniProtKB-KW"/>
</dbReference>
<dbReference type="Proteomes" id="UP000215196">
    <property type="component" value="Chromosome 1"/>
</dbReference>
<feature type="transmembrane region" description="Helical" evidence="6">
    <location>
        <begin position="6"/>
        <end position="25"/>
    </location>
</feature>
<keyword evidence="6" id="KW-1133">Transmembrane helix</keyword>
<dbReference type="KEGG" id="ctak:4412677_01889"/>
<evidence type="ECO:0000256" key="2">
    <source>
        <dbReference type="ARBA" id="ARBA00009840"/>
    </source>
</evidence>
<keyword evidence="4" id="KW-0233">DNA recombination</keyword>
<evidence type="ECO:0000256" key="1">
    <source>
        <dbReference type="ARBA" id="ARBA00003416"/>
    </source>
</evidence>
<dbReference type="Pfam" id="PF02646">
    <property type="entry name" value="RmuC"/>
    <property type="match status" value="1"/>
</dbReference>
<dbReference type="PANTHER" id="PTHR30563">
    <property type="entry name" value="DNA RECOMBINATION PROTEIN RMUC"/>
    <property type="match status" value="1"/>
</dbReference>
<dbReference type="EMBL" id="LT906465">
    <property type="protein sequence ID" value="SNV48319.1"/>
    <property type="molecule type" value="Genomic_DNA"/>
</dbReference>
<gene>
    <name evidence="7" type="primary">rmuC</name>
    <name evidence="7" type="ORF">SAMEA4412677_01889</name>
</gene>
<evidence type="ECO:0000313" key="7">
    <source>
        <dbReference type="EMBL" id="SNV48319.1"/>
    </source>
</evidence>
<keyword evidence="6" id="KW-0472">Membrane</keyword>
<reference evidence="7 8" key="1">
    <citation type="submission" date="2017-06" db="EMBL/GenBank/DDBJ databases">
        <authorList>
            <consortium name="Pathogen Informatics"/>
        </authorList>
    </citation>
    <scope>NUCLEOTIDE SEQUENCE [LARGE SCALE GENOMIC DNA]</scope>
    <source>
        <strain evidence="7 8">NCTC13490</strain>
    </source>
</reference>
<evidence type="ECO:0000256" key="4">
    <source>
        <dbReference type="ARBA" id="ARBA00023172"/>
    </source>
</evidence>
<proteinExistence type="inferred from homology"/>
<evidence type="ECO:0000256" key="6">
    <source>
        <dbReference type="SAM" id="Phobius"/>
    </source>
</evidence>
<protein>
    <submittedName>
        <fullName evidence="7">DNA recombination protein rmuC</fullName>
    </submittedName>
</protein>
<comment type="function">
    <text evidence="1">Involved in DNA recombination.</text>
</comment>
<feature type="coiled-coil region" evidence="5">
    <location>
        <begin position="49"/>
        <end position="153"/>
    </location>
</feature>
<organism evidence="7 8">
    <name type="scientific">Chryseobacterium taklimakanense</name>
    <dbReference type="NCBI Taxonomy" id="536441"/>
    <lineage>
        <taxon>Bacteria</taxon>
        <taxon>Pseudomonadati</taxon>
        <taxon>Bacteroidota</taxon>
        <taxon>Flavobacteriia</taxon>
        <taxon>Flavobacteriales</taxon>
        <taxon>Weeksellaceae</taxon>
        <taxon>Chryseobacterium group</taxon>
        <taxon>Chryseobacterium</taxon>
    </lineage>
</organism>
<evidence type="ECO:0000256" key="5">
    <source>
        <dbReference type="SAM" id="Coils"/>
    </source>
</evidence>
<evidence type="ECO:0000256" key="3">
    <source>
        <dbReference type="ARBA" id="ARBA00023054"/>
    </source>
</evidence>
<keyword evidence="3 5" id="KW-0175">Coiled coil</keyword>
<comment type="similarity">
    <text evidence="2">Belongs to the RmuC family.</text>
</comment>